<dbReference type="RefSeq" id="WP_239055591.1">
    <property type="nucleotide sequence ID" value="NZ_JAPQTC020000004.1"/>
</dbReference>
<comment type="caution">
    <text evidence="2">The sequence shown here is derived from an EMBL/GenBank/DDBJ whole genome shotgun (WGS) entry which is preliminary data.</text>
</comment>
<feature type="chain" id="PRO_5047376166" evidence="1">
    <location>
        <begin position="22"/>
        <end position="123"/>
    </location>
</feature>
<dbReference type="Proteomes" id="UP001074635">
    <property type="component" value="Unassembled WGS sequence"/>
</dbReference>
<accession>A0ABU3MTR1</accession>
<reference evidence="2" key="1">
    <citation type="submission" date="2023-08" db="EMBL/GenBank/DDBJ databases">
        <title>Study of Resistomes in environmental pathogenic environmental.</title>
        <authorList>
            <person name="Bhattacharjee A."/>
            <person name="Singh A.K."/>
        </authorList>
    </citation>
    <scope>NUCLEOTIDE SEQUENCE</scope>
    <source>
        <strain evidence="2">S1</strain>
    </source>
</reference>
<protein>
    <submittedName>
        <fullName evidence="2">Uncharacterized protein</fullName>
    </submittedName>
</protein>
<evidence type="ECO:0000313" key="2">
    <source>
        <dbReference type="EMBL" id="MDT8505163.1"/>
    </source>
</evidence>
<gene>
    <name evidence="2" type="ORF">OYC61_012725</name>
</gene>
<proteinExistence type="predicted"/>
<sequence length="123" mass="13520">MKIRILILLTFSLSGLGIAQGANLLQATADDEKAILVDMEEKLKDASSARLKDVFFIPQSEKGSYVMCGKVNAKNSYGAYAGYESFTGMRFDRSDGKHLYVVFRIGGVSAKFCDDEVKGFSTR</sequence>
<organism evidence="2 3">
    <name type="scientific">Alcaligenes nematophilus</name>
    <dbReference type="NCBI Taxonomy" id="2994643"/>
    <lineage>
        <taxon>Bacteria</taxon>
        <taxon>Pseudomonadati</taxon>
        <taxon>Pseudomonadota</taxon>
        <taxon>Betaproteobacteria</taxon>
        <taxon>Burkholderiales</taxon>
        <taxon>Alcaligenaceae</taxon>
        <taxon>Alcaligenes</taxon>
    </lineage>
</organism>
<dbReference type="EMBL" id="JAPQTC020000004">
    <property type="protein sequence ID" value="MDT8505163.1"/>
    <property type="molecule type" value="Genomic_DNA"/>
</dbReference>
<evidence type="ECO:0000256" key="1">
    <source>
        <dbReference type="SAM" id="SignalP"/>
    </source>
</evidence>
<keyword evidence="1" id="KW-0732">Signal</keyword>
<keyword evidence="3" id="KW-1185">Reference proteome</keyword>
<evidence type="ECO:0000313" key="3">
    <source>
        <dbReference type="Proteomes" id="UP001074635"/>
    </source>
</evidence>
<name>A0ABU3MTR1_9BURK</name>
<feature type="signal peptide" evidence="1">
    <location>
        <begin position="1"/>
        <end position="21"/>
    </location>
</feature>